<dbReference type="Gene3D" id="2.40.10.10">
    <property type="entry name" value="Trypsin-like serine proteases"/>
    <property type="match status" value="3"/>
</dbReference>
<dbReference type="InterPro" id="IPR043504">
    <property type="entry name" value="Peptidase_S1_PA_chymotrypsin"/>
</dbReference>
<sequence length="1052" mass="116174">MKCKALRSCLKKSPVAFEINVCEEPTKCHEQLKCCEPMKCYESRCCEPAICCEQKSSCDPCSCKRTPCICPCESACCKPGCSLRKPCVCCIKKGVKVQFPCPKICRKQCVSFNECPKPTIDCPKKVIIKSRCEIKRDECQEDIETECCCKKCPKCIQKSCKEEEVDPCDIIDYCKVAKDEGSDCKTSCTKKSNSCKNFKQCPCTSCKSIRCNDNKCEKSCNDDEKCCESSCKTRNSCKTSKQEQECISKNSSCMSSECPKLCDNFVGNYCNEDVDEKCTMYEQGDCMSYLPMPDANYCGTQKMSHIPSTCLQSVGSFCVPTISKRTPMPCPCGSRSCGNSILIFQQAIQSPPCITAKRFFDKSLLLLRQENCETEKPLQTGAIGANNTVRAAQCIKNKGECQVLTPEDISDGDIALLTLDVDIPLSATIKPIYLSKPQSQAVQVAEGVVVGYQKVGGPNNAKKLKVQIKDYHNCVKDNDHLKSYLSARTICGGSKNANDDFEVSSGSGLYVFYDNRFYLRGITSASSLNKKLYSVEMYGIFAETAEFCGWIQSGGINKYAECIDNSDLLNNFKGLRFGPHYRSLKKDKSRTPKTTTLKITTQPTTTSRTTTQRSPPIRTTTKKPIRSVLHANEYLNPGARIVIQDDGNLVVYGPANVALWNSRTTECGTNKILRRITIGGNSTIRGEHPWKVALIDDNGQYFCGGSLISIKAVVIAAQCIKNKGESQVLKPEDISVVLGAQDLSKAFEKGRITVGVKSIQVHPDWNIDSDSYDGDIALLTLDVDIQLSATIQPICLSKPQPLVTQEIEGFVVGFQKVEGPNNAKKLKVQIKDYHNCVKDNDNLKSYLSARTICGGSDNANDDFEASSGSGLYVFHDNRAYLRGITSASSLNKKLYSVETYGIFADTAEYCGWIQSGGINKYAQCKENDFTATPQPPVTLSQLDTSSAITTTTEKPIKHTLNGGECLYANEFIQSPNKCFKVFYQGDGNFVNYRASSMQHTWHSKLMEPAQTKWHTHTHGHPGARIVIQDDGNLVVYNPANAAVWNSGTVTHC</sequence>
<proteinExistence type="inferred from homology"/>
<evidence type="ECO:0000256" key="3">
    <source>
        <dbReference type="ARBA" id="ARBA00024195"/>
    </source>
</evidence>
<dbReference type="OrthoDB" id="7758033at2759"/>
<dbReference type="InterPro" id="IPR001254">
    <property type="entry name" value="Trypsin_dom"/>
</dbReference>
<dbReference type="Gene3D" id="2.90.10.30">
    <property type="match status" value="1"/>
</dbReference>
<gene>
    <name evidence="5" type="ORF">CHIRRI_LOCUS3385</name>
</gene>
<dbReference type="GO" id="GO:0006508">
    <property type="term" value="P:proteolysis"/>
    <property type="evidence" value="ECO:0007669"/>
    <property type="project" value="InterPro"/>
</dbReference>
<comment type="similarity">
    <text evidence="3">Belongs to the peptidase S1 family. CLIP subfamily.</text>
</comment>
<dbReference type="InterPro" id="IPR036426">
    <property type="entry name" value="Bulb-type_lectin_dom_sf"/>
</dbReference>
<keyword evidence="1" id="KW-1015">Disulfide bond</keyword>
<dbReference type="InterPro" id="IPR009003">
    <property type="entry name" value="Peptidase_S1_PA"/>
</dbReference>
<dbReference type="PANTHER" id="PTHR24256">
    <property type="entry name" value="TRYPTASE-RELATED"/>
    <property type="match status" value="1"/>
</dbReference>
<dbReference type="CDD" id="cd00190">
    <property type="entry name" value="Tryp_SPc"/>
    <property type="match status" value="1"/>
</dbReference>
<dbReference type="Gene3D" id="2.90.10.10">
    <property type="entry name" value="Bulb-type lectin domain"/>
    <property type="match status" value="1"/>
</dbReference>
<evidence type="ECO:0000313" key="6">
    <source>
        <dbReference type="Proteomes" id="UP001153620"/>
    </source>
</evidence>
<evidence type="ECO:0000256" key="1">
    <source>
        <dbReference type="ARBA" id="ARBA00023157"/>
    </source>
</evidence>
<dbReference type="InterPro" id="IPR051487">
    <property type="entry name" value="Ser/Thr_Proteases_Immune/Dev"/>
</dbReference>
<feature type="domain" description="Peptidase S1" evidence="4">
    <location>
        <begin position="676"/>
        <end position="913"/>
    </location>
</feature>
<protein>
    <recommendedName>
        <fullName evidence="4">Peptidase S1 domain-containing protein</fullName>
    </recommendedName>
</protein>
<accession>A0A9N9RP19</accession>
<dbReference type="Proteomes" id="UP001153620">
    <property type="component" value="Chromosome 1"/>
</dbReference>
<dbReference type="EMBL" id="OU895877">
    <property type="protein sequence ID" value="CAG9800442.1"/>
    <property type="molecule type" value="Genomic_DNA"/>
</dbReference>
<reference evidence="5" key="2">
    <citation type="submission" date="2022-10" db="EMBL/GenBank/DDBJ databases">
        <authorList>
            <consortium name="ENA_rothamsted_submissions"/>
            <consortium name="culmorum"/>
            <person name="King R."/>
        </authorList>
    </citation>
    <scope>NUCLEOTIDE SEQUENCE</scope>
</reference>
<evidence type="ECO:0000259" key="4">
    <source>
        <dbReference type="SMART" id="SM00020"/>
    </source>
</evidence>
<dbReference type="SUPFAM" id="SSF50494">
    <property type="entry name" value="Trypsin-like serine proteases"/>
    <property type="match status" value="2"/>
</dbReference>
<name>A0A9N9RP19_9DIPT</name>
<organism evidence="5 6">
    <name type="scientific">Chironomus riparius</name>
    <dbReference type="NCBI Taxonomy" id="315576"/>
    <lineage>
        <taxon>Eukaryota</taxon>
        <taxon>Metazoa</taxon>
        <taxon>Ecdysozoa</taxon>
        <taxon>Arthropoda</taxon>
        <taxon>Hexapoda</taxon>
        <taxon>Insecta</taxon>
        <taxon>Pterygota</taxon>
        <taxon>Neoptera</taxon>
        <taxon>Endopterygota</taxon>
        <taxon>Diptera</taxon>
        <taxon>Nematocera</taxon>
        <taxon>Chironomoidea</taxon>
        <taxon>Chironomidae</taxon>
        <taxon>Chironominae</taxon>
        <taxon>Chironomus</taxon>
    </lineage>
</organism>
<dbReference type="SMART" id="SM00020">
    <property type="entry name" value="Tryp_SPc"/>
    <property type="match status" value="1"/>
</dbReference>
<dbReference type="AlphaFoldDB" id="A0A9N9RP19"/>
<evidence type="ECO:0000313" key="5">
    <source>
        <dbReference type="EMBL" id="CAG9800442.1"/>
    </source>
</evidence>
<evidence type="ECO:0000256" key="2">
    <source>
        <dbReference type="ARBA" id="ARBA00023180"/>
    </source>
</evidence>
<reference evidence="5" key="1">
    <citation type="submission" date="2022-01" db="EMBL/GenBank/DDBJ databases">
        <authorList>
            <person name="King R."/>
        </authorList>
    </citation>
    <scope>NUCLEOTIDE SEQUENCE</scope>
</reference>
<dbReference type="FunFam" id="2.40.10.10:FF:000068">
    <property type="entry name" value="transmembrane protease serine 2"/>
    <property type="match status" value="1"/>
</dbReference>
<dbReference type="GO" id="GO:0004252">
    <property type="term" value="F:serine-type endopeptidase activity"/>
    <property type="evidence" value="ECO:0007669"/>
    <property type="project" value="InterPro"/>
</dbReference>
<dbReference type="SUPFAM" id="SSF51110">
    <property type="entry name" value="alpha-D-mannose-specific plant lectins"/>
    <property type="match status" value="2"/>
</dbReference>
<keyword evidence="6" id="KW-1185">Reference proteome</keyword>
<dbReference type="Pfam" id="PF00089">
    <property type="entry name" value="Trypsin"/>
    <property type="match status" value="2"/>
</dbReference>
<keyword evidence="2" id="KW-0325">Glycoprotein</keyword>